<protein>
    <submittedName>
        <fullName evidence="3">DUF2169 domain-containing protein</fullName>
    </submittedName>
</protein>
<feature type="compositionally biased region" description="Pro residues" evidence="1">
    <location>
        <begin position="480"/>
        <end position="495"/>
    </location>
</feature>
<feature type="compositionally biased region" description="Basic and acidic residues" evidence="1">
    <location>
        <begin position="344"/>
        <end position="356"/>
    </location>
</feature>
<accession>A0ABT6P0G8</accession>
<evidence type="ECO:0000259" key="2">
    <source>
        <dbReference type="Pfam" id="PF09937"/>
    </source>
</evidence>
<reference evidence="3 4" key="1">
    <citation type="submission" date="2023-04" db="EMBL/GenBank/DDBJ databases">
        <title>The genome sequence of Polyangium sorediatum DSM14670.</title>
        <authorList>
            <person name="Zhang X."/>
        </authorList>
    </citation>
    <scope>NUCLEOTIDE SEQUENCE [LARGE SCALE GENOMIC DNA]</scope>
    <source>
        <strain evidence="3 4">DSM 14670</strain>
    </source>
</reference>
<gene>
    <name evidence="3" type="ORF">QHF89_31220</name>
</gene>
<name>A0ABT6P0G8_9BACT</name>
<feature type="region of interest" description="Disordered" evidence="1">
    <location>
        <begin position="336"/>
        <end position="400"/>
    </location>
</feature>
<sequence>MEIRSFCPFPAAAFVWEAAPGVHSLTILVKATFLLVHGAEATVAPAQDEPSGDVTWDNEPGASLRFATDFAPLKPRTDVLVVGHAFAPKGAPVTELSCRIEMGDFAKGLRLVGDRRFTPGPEGLAAGPAAAFTRMPLRYERAARGEGNPVGIDLAATPARDAMAVANVVASTGQTPGLGPLAPGWPQRRRLVTDEGHRWATAARGEEPGPAPEGFDFGVFQAAPPEQQIPLLRPGATLVLEHLHPTLERVETRLPAARPQAFRIDPKTGRVSEIALRCDTLTIDTDRGRLSLVFRGLTDVPAKAPIAVGTLVVASHPQGLRVRPADIEKVVRQGGSLEDVAGAPEKHPLEMRHDTRPIGQVRSGGTTSGSASAKAPALPFRPAAPGASAPAAPAAPAAPPRPALPFGSSTVHVGAPAVVIRPATPFERTSVPPPPPAPVPAKPEEELDIEPDPPTPARPSAPPPSGRVLPFGSVTLGPSTAPPKVSPATPFPAASPRPQTEEAPRVLPSAGLPFVKAEAAPPSSRAPASVPPPARIPAPASVPPPAPASVPASAVPVPFSPKDAVKPALVTLPTIPLEPKPPEPEQGEPALPGSALLLPLPLEKYASVAAEIAGPTVDVGVTLRRHGLDEEKWARIQAESTAIIAEDAGRADGALLEAFDRIYVARMEALGRKVDVRGHARLSVAVAHGKLSRCLEELALGRADLLPLRRSLGRRAAKDPAFAAELRAATEAERATSPPPEVGLFKPPRRKRGS</sequence>
<evidence type="ECO:0000313" key="4">
    <source>
        <dbReference type="Proteomes" id="UP001160301"/>
    </source>
</evidence>
<keyword evidence="4" id="KW-1185">Reference proteome</keyword>
<evidence type="ECO:0000313" key="3">
    <source>
        <dbReference type="EMBL" id="MDI1434011.1"/>
    </source>
</evidence>
<dbReference type="InterPro" id="IPR018683">
    <property type="entry name" value="DUF2169"/>
</dbReference>
<dbReference type="Proteomes" id="UP001160301">
    <property type="component" value="Unassembled WGS sequence"/>
</dbReference>
<proteinExistence type="predicted"/>
<feature type="region of interest" description="Disordered" evidence="1">
    <location>
        <begin position="728"/>
        <end position="754"/>
    </location>
</feature>
<feature type="compositionally biased region" description="Low complexity" evidence="1">
    <location>
        <begin position="383"/>
        <end position="395"/>
    </location>
</feature>
<feature type="region of interest" description="Disordered" evidence="1">
    <location>
        <begin position="425"/>
        <end position="504"/>
    </location>
</feature>
<dbReference type="Pfam" id="PF09937">
    <property type="entry name" value="DUF2169"/>
    <property type="match status" value="1"/>
</dbReference>
<evidence type="ECO:0000256" key="1">
    <source>
        <dbReference type="SAM" id="MobiDB-lite"/>
    </source>
</evidence>
<organism evidence="3 4">
    <name type="scientific">Polyangium sorediatum</name>
    <dbReference type="NCBI Taxonomy" id="889274"/>
    <lineage>
        <taxon>Bacteria</taxon>
        <taxon>Pseudomonadati</taxon>
        <taxon>Myxococcota</taxon>
        <taxon>Polyangia</taxon>
        <taxon>Polyangiales</taxon>
        <taxon>Polyangiaceae</taxon>
        <taxon>Polyangium</taxon>
    </lineage>
</organism>
<dbReference type="EMBL" id="JARZHI010000036">
    <property type="protein sequence ID" value="MDI1434011.1"/>
    <property type="molecule type" value="Genomic_DNA"/>
</dbReference>
<feature type="domain" description="DUF2169" evidence="2">
    <location>
        <begin position="21"/>
        <end position="295"/>
    </location>
</feature>
<feature type="compositionally biased region" description="Pro residues" evidence="1">
    <location>
        <begin position="452"/>
        <end position="465"/>
    </location>
</feature>
<feature type="compositionally biased region" description="Pro residues" evidence="1">
    <location>
        <begin position="431"/>
        <end position="441"/>
    </location>
</feature>
<feature type="compositionally biased region" description="Low complexity" evidence="1">
    <location>
        <begin position="363"/>
        <end position="373"/>
    </location>
</feature>
<comment type="caution">
    <text evidence="3">The sequence shown here is derived from an EMBL/GenBank/DDBJ whole genome shotgun (WGS) entry which is preliminary data.</text>
</comment>